<evidence type="ECO:0000313" key="2">
    <source>
        <dbReference type="Proteomes" id="UP000029640"/>
    </source>
</evidence>
<accession>A0A095VNQ9</accession>
<organism evidence="1 2">
    <name type="scientific">Pseudohaliea rubra DSM 19751</name>
    <dbReference type="NCBI Taxonomy" id="1265313"/>
    <lineage>
        <taxon>Bacteria</taxon>
        <taxon>Pseudomonadati</taxon>
        <taxon>Pseudomonadota</taxon>
        <taxon>Gammaproteobacteria</taxon>
        <taxon>Cellvibrionales</taxon>
        <taxon>Halieaceae</taxon>
        <taxon>Pseudohaliea</taxon>
    </lineage>
</organism>
<name>A0A095VNQ9_9GAMM</name>
<dbReference type="STRING" id="1265313.HRUBRA_02721"/>
<evidence type="ECO:0000313" key="1">
    <source>
        <dbReference type="EMBL" id="KGE02743.1"/>
    </source>
</evidence>
<dbReference type="EMBL" id="AUVB01000085">
    <property type="protein sequence ID" value="KGE02743.1"/>
    <property type="molecule type" value="Genomic_DNA"/>
</dbReference>
<proteinExistence type="predicted"/>
<comment type="caution">
    <text evidence="1">The sequence shown here is derived from an EMBL/GenBank/DDBJ whole genome shotgun (WGS) entry which is preliminary data.</text>
</comment>
<dbReference type="AlphaFoldDB" id="A0A095VNQ9"/>
<dbReference type="HOGENOM" id="CLU_3234374_0_0_6"/>
<keyword evidence="2" id="KW-1185">Reference proteome</keyword>
<reference evidence="1 2" key="1">
    <citation type="journal article" date="2014" name="Genome Announc.">
        <title>Genome Sequence of Gammaproteobacterial Pseudohaliea rubra Type Strain DSM 19751, Isolated from Coastal Seawater of the Mediterranean Sea.</title>
        <authorList>
            <person name="Spring S."/>
            <person name="Fiebig A."/>
            <person name="Riedel T."/>
            <person name="Goker M."/>
            <person name="Klenk H.P."/>
        </authorList>
    </citation>
    <scope>NUCLEOTIDE SEQUENCE [LARGE SCALE GENOMIC DNA]</scope>
    <source>
        <strain evidence="1 2">DSM 19751</strain>
    </source>
</reference>
<dbReference type="Proteomes" id="UP000029640">
    <property type="component" value="Unassembled WGS sequence"/>
</dbReference>
<protein>
    <submittedName>
        <fullName evidence="1">Uncharacterized protein</fullName>
    </submittedName>
</protein>
<gene>
    <name evidence="1" type="ORF">HRUBRA_02721</name>
</gene>
<sequence length="43" mass="4904">MRQGRPRGGGQYRQDQRSPSTCYYGISIPIHVPISPEWIQACL</sequence>